<dbReference type="PANTHER" id="PTHR43312:SF1">
    <property type="entry name" value="NADP-DEPENDENT OXIDOREDUCTASE DOMAIN-CONTAINING PROTEIN"/>
    <property type="match status" value="1"/>
</dbReference>
<comment type="caution">
    <text evidence="2">The sequence shown here is derived from an EMBL/GenBank/DDBJ whole genome shotgun (WGS) entry which is preliminary data.</text>
</comment>
<dbReference type="AlphaFoldDB" id="A0A3N4MAC4"/>
<protein>
    <submittedName>
        <fullName evidence="2">Aldo/keto reductase</fullName>
    </submittedName>
</protein>
<reference evidence="3" key="1">
    <citation type="submission" date="2018-11" db="EMBL/GenBank/DDBJ databases">
        <title>Chitinophaga lutea sp.nov., isolate from arsenic contaminated soil.</title>
        <authorList>
            <person name="Zong Y."/>
        </authorList>
    </citation>
    <scope>NUCLEOTIDE SEQUENCE [LARGE SCALE GENOMIC DNA]</scope>
    <source>
        <strain evidence="3">YLT18</strain>
    </source>
</reference>
<gene>
    <name evidence="2" type="ORF">EG028_14490</name>
</gene>
<sequence length="288" mass="32345">MQPTNKIILGTVQFGIPYGINNSQGRPDTQAVFDMLDFAGGNGIAMLDTAEAYGEAEAVIAAYHRQTGKRFSIISKFKGQAQLEEYTRGKITMLGIDQLYSYMFHNYKDYEGNTGLINELKDLKEKGLIKKIGISIYTNEELAAVTEDEDIELIQLPFNLLDNNSQRGALLVKAKEMGKEIHVRSVFLQGLFFKDTATFPGKLAPLAPYVEKLQHLAVVHEVPLNQLALNYALAQPYIDKVLIGVDSIEQLRENLHAIWPATPAYRHLFQQVNEIMVEETTLLNPANW</sequence>
<evidence type="ECO:0000313" key="2">
    <source>
        <dbReference type="EMBL" id="RPD40511.1"/>
    </source>
</evidence>
<feature type="domain" description="NADP-dependent oxidoreductase" evidence="1">
    <location>
        <begin position="6"/>
        <end position="258"/>
    </location>
</feature>
<evidence type="ECO:0000259" key="1">
    <source>
        <dbReference type="Pfam" id="PF00248"/>
    </source>
</evidence>
<dbReference type="RefSeq" id="WP_120517171.1">
    <property type="nucleotide sequence ID" value="NZ_QXZY01000008.1"/>
</dbReference>
<dbReference type="InterPro" id="IPR023210">
    <property type="entry name" value="NADP_OxRdtase_dom"/>
</dbReference>
<keyword evidence="3" id="KW-1185">Reference proteome</keyword>
<name>A0A3N4MAC4_9BACT</name>
<dbReference type="SUPFAM" id="SSF51430">
    <property type="entry name" value="NAD(P)-linked oxidoreductase"/>
    <property type="match status" value="1"/>
</dbReference>
<proteinExistence type="predicted"/>
<evidence type="ECO:0000313" key="3">
    <source>
        <dbReference type="Proteomes" id="UP000279089"/>
    </source>
</evidence>
<organism evidence="2 3">
    <name type="scientific">Chitinophaga barathri</name>
    <dbReference type="NCBI Taxonomy" id="1647451"/>
    <lineage>
        <taxon>Bacteria</taxon>
        <taxon>Pseudomonadati</taxon>
        <taxon>Bacteroidota</taxon>
        <taxon>Chitinophagia</taxon>
        <taxon>Chitinophagales</taxon>
        <taxon>Chitinophagaceae</taxon>
        <taxon>Chitinophaga</taxon>
    </lineage>
</organism>
<dbReference type="InterPro" id="IPR053135">
    <property type="entry name" value="AKR2_Oxidoreductase"/>
</dbReference>
<dbReference type="PANTHER" id="PTHR43312">
    <property type="entry name" value="D-THREO-ALDOSE 1-DEHYDROGENASE"/>
    <property type="match status" value="1"/>
</dbReference>
<dbReference type="Gene3D" id="3.20.20.100">
    <property type="entry name" value="NADP-dependent oxidoreductase domain"/>
    <property type="match status" value="1"/>
</dbReference>
<dbReference type="OrthoDB" id="9773828at2"/>
<accession>A0A3N4MAC4</accession>
<dbReference type="InterPro" id="IPR036812">
    <property type="entry name" value="NAD(P)_OxRdtase_dom_sf"/>
</dbReference>
<dbReference type="CDD" id="cd19097">
    <property type="entry name" value="AKR_unchar"/>
    <property type="match status" value="1"/>
</dbReference>
<dbReference type="EMBL" id="RMBX01000007">
    <property type="protein sequence ID" value="RPD40511.1"/>
    <property type="molecule type" value="Genomic_DNA"/>
</dbReference>
<dbReference type="Proteomes" id="UP000279089">
    <property type="component" value="Unassembled WGS sequence"/>
</dbReference>
<dbReference type="Pfam" id="PF00248">
    <property type="entry name" value="Aldo_ket_red"/>
    <property type="match status" value="1"/>
</dbReference>